<organism evidence="2 3">
    <name type="scientific">Adonisia turfae CCMR0081</name>
    <dbReference type="NCBI Taxonomy" id="2292702"/>
    <lineage>
        <taxon>Bacteria</taxon>
        <taxon>Bacillati</taxon>
        <taxon>Cyanobacteriota</taxon>
        <taxon>Adonisia</taxon>
        <taxon>Adonisia turfae</taxon>
    </lineage>
</organism>
<proteinExistence type="predicted"/>
<evidence type="ECO:0000313" key="3">
    <source>
        <dbReference type="Proteomes" id="UP000481033"/>
    </source>
</evidence>
<accession>A0A6M0REH7</accession>
<name>A0A6M0REH7_9CYAN</name>
<dbReference type="Proteomes" id="UP000481033">
    <property type="component" value="Unassembled WGS sequence"/>
</dbReference>
<feature type="transmembrane region" description="Helical" evidence="1">
    <location>
        <begin position="6"/>
        <end position="25"/>
    </location>
</feature>
<keyword evidence="1" id="KW-0472">Membrane</keyword>
<gene>
    <name evidence="2" type="ORF">DXZ20_02695</name>
</gene>
<dbReference type="AlphaFoldDB" id="A0A6M0REH7"/>
<keyword evidence="1" id="KW-1133">Transmembrane helix</keyword>
<evidence type="ECO:0000256" key="1">
    <source>
        <dbReference type="SAM" id="Phobius"/>
    </source>
</evidence>
<dbReference type="EMBL" id="QXHD01000003">
    <property type="protein sequence ID" value="NEZ54616.1"/>
    <property type="molecule type" value="Genomic_DNA"/>
</dbReference>
<evidence type="ECO:0000313" key="2">
    <source>
        <dbReference type="EMBL" id="NEZ54616.1"/>
    </source>
</evidence>
<comment type="caution">
    <text evidence="2">The sequence shown here is derived from an EMBL/GenBank/DDBJ whole genome shotgun (WGS) entry which is preliminary data.</text>
</comment>
<dbReference type="RefSeq" id="WP_163662370.1">
    <property type="nucleotide sequence ID" value="NZ_QXHD01000003.1"/>
</dbReference>
<keyword evidence="3" id="KW-1185">Reference proteome</keyword>
<protein>
    <submittedName>
        <fullName evidence="2">Cytochrome B6-F complex subunit VI</fullName>
    </submittedName>
</protein>
<sequence length="31" mass="3223">MTAALVYLVILFGTAAAGMGMYYGLKAAKLI</sequence>
<reference evidence="2 3" key="1">
    <citation type="journal article" date="2020" name="Microb. Ecol.">
        <title>Ecogenomics of the Marine Benthic Filamentous Cyanobacterium Adonisia.</title>
        <authorList>
            <person name="Walter J.M."/>
            <person name="Coutinho F.H."/>
            <person name="Leomil L."/>
            <person name="Hargreaves P.I."/>
            <person name="Campeao M.E."/>
            <person name="Vieira V.V."/>
            <person name="Silva B.S."/>
            <person name="Fistarol G.O."/>
            <person name="Salomon P.S."/>
            <person name="Sawabe T."/>
            <person name="Mino S."/>
            <person name="Hosokawa M."/>
            <person name="Miyashita H."/>
            <person name="Maruyama F."/>
            <person name="van Verk M.C."/>
            <person name="Dutilh B.E."/>
            <person name="Thompson C.C."/>
            <person name="Thompson F.L."/>
        </authorList>
    </citation>
    <scope>NUCLEOTIDE SEQUENCE [LARGE SCALE GENOMIC DNA]</scope>
    <source>
        <strain evidence="2 3">CCMR0081</strain>
    </source>
</reference>
<keyword evidence="1" id="KW-0812">Transmembrane</keyword>